<evidence type="ECO:0000256" key="11">
    <source>
        <dbReference type="RuleBase" id="RU363104"/>
    </source>
</evidence>
<dbReference type="GeneTree" id="ENSGT00390000018612"/>
<dbReference type="CDD" id="cd03793">
    <property type="entry name" value="GT3_GSY2-like"/>
    <property type="match status" value="1"/>
</dbReference>
<evidence type="ECO:0000313" key="13">
    <source>
        <dbReference type="Ensembl" id="ENSCPRP00005023793.1"/>
    </source>
</evidence>
<dbReference type="InterPro" id="IPR008631">
    <property type="entry name" value="Glycogen_synth"/>
</dbReference>
<dbReference type="PANTHER" id="PTHR10176">
    <property type="entry name" value="GLYCOGEN SYNTHASE"/>
    <property type="match status" value="1"/>
</dbReference>
<keyword evidence="4" id="KW-0597">Phosphoprotein</keyword>
<dbReference type="AlphaFoldDB" id="A0A7M4FEN7"/>
<comment type="similarity">
    <text evidence="2 11">Belongs to the glycosyltransferase 3 family.</text>
</comment>
<reference evidence="13" key="2">
    <citation type="submission" date="2025-09" db="UniProtKB">
        <authorList>
            <consortium name="Ensembl"/>
        </authorList>
    </citation>
    <scope>IDENTIFICATION</scope>
</reference>
<dbReference type="OMA" id="RDVRNHI"/>
<comment type="catalytic activity">
    <reaction evidence="10">
        <text>[(1-&gt;4)-alpha-D-glucosyl](n) + UDP-alpha-D-glucose = [(1-&gt;4)-alpha-D-glucosyl](n+1) + UDP + H(+)</text>
        <dbReference type="Rhea" id="RHEA:18549"/>
        <dbReference type="Rhea" id="RHEA-COMP:9584"/>
        <dbReference type="Rhea" id="RHEA-COMP:9587"/>
        <dbReference type="ChEBI" id="CHEBI:15378"/>
        <dbReference type="ChEBI" id="CHEBI:15444"/>
        <dbReference type="ChEBI" id="CHEBI:58223"/>
        <dbReference type="ChEBI" id="CHEBI:58885"/>
        <dbReference type="EC" id="2.4.1.11"/>
    </reaction>
    <physiologicalReaction direction="left-to-right" evidence="10">
        <dbReference type="Rhea" id="RHEA:18550"/>
    </physiologicalReaction>
</comment>
<proteinExistence type="inferred from homology"/>
<comment type="function">
    <text evidence="11">Transfers the glycosyl residue from UDP-Glc to the non-reducing end of alpha-1,4-glucan.</text>
</comment>
<dbReference type="FunFam" id="3.40.50.2000:FF:000014">
    <property type="entry name" value="Glycogen [starch] synthase"/>
    <property type="match status" value="1"/>
</dbReference>
<organism evidence="13 14">
    <name type="scientific">Crocodylus porosus</name>
    <name type="common">Saltwater crocodile</name>
    <name type="synonym">Estuarine crocodile</name>
    <dbReference type="NCBI Taxonomy" id="8502"/>
    <lineage>
        <taxon>Eukaryota</taxon>
        <taxon>Metazoa</taxon>
        <taxon>Chordata</taxon>
        <taxon>Craniata</taxon>
        <taxon>Vertebrata</taxon>
        <taxon>Euteleostomi</taxon>
        <taxon>Archelosauria</taxon>
        <taxon>Archosauria</taxon>
        <taxon>Crocodylia</taxon>
        <taxon>Longirostres</taxon>
        <taxon>Crocodylidae</taxon>
        <taxon>Crocodylus</taxon>
    </lineage>
</organism>
<comment type="subunit">
    <text evidence="9">Part of the GYS1-GYG1 complex, a heterooctamer composed of a tetramer of GYS1 and 2 dimers of GYG1, where each GYS1 protomer binds to one GYG1 subunit (via GYG1 C-terminus); the GYS1 tetramer may dissociate from GYG1 dimers to continue glycogen polymerization on its own.</text>
</comment>
<keyword evidence="14" id="KW-1185">Reference proteome</keyword>
<accession>A0A7M4FEN7</accession>
<dbReference type="Proteomes" id="UP000594220">
    <property type="component" value="Unplaced"/>
</dbReference>
<evidence type="ECO:0000256" key="4">
    <source>
        <dbReference type="ARBA" id="ARBA00022553"/>
    </source>
</evidence>
<keyword evidence="5 11" id="KW-0328">Glycosyltransferase</keyword>
<dbReference type="UniPathway" id="UPA00164"/>
<evidence type="ECO:0000256" key="3">
    <source>
        <dbReference type="ARBA" id="ARBA00022533"/>
    </source>
</evidence>
<dbReference type="GO" id="GO:0005737">
    <property type="term" value="C:cytoplasm"/>
    <property type="evidence" value="ECO:0007669"/>
    <property type="project" value="TreeGrafter"/>
</dbReference>
<dbReference type="CTD" id="2997"/>
<feature type="compositionally biased region" description="Acidic residues" evidence="12">
    <location>
        <begin position="659"/>
        <end position="672"/>
    </location>
</feature>
<evidence type="ECO:0000256" key="5">
    <source>
        <dbReference type="ARBA" id="ARBA00022676"/>
    </source>
</evidence>
<evidence type="ECO:0000256" key="7">
    <source>
        <dbReference type="ARBA" id="ARBA00023056"/>
    </source>
</evidence>
<comment type="function">
    <text evidence="8">Glycogen synthase participates in the glycogen biosynthetic process along with glycogenin and glycogen branching enzyme. Extends the primer composed of a few glucose units formed by glycogenin by adding new glucose units to it. In this context, glycogen synthase transfers the glycosyl residue from UDP-Glc to the non-reducing end of alpha-1,4-glucan.</text>
</comment>
<dbReference type="RefSeq" id="XP_019406619.1">
    <property type="nucleotide sequence ID" value="XM_019551074.1"/>
</dbReference>
<dbReference type="KEGG" id="cpoo:109320804"/>
<dbReference type="Gene3D" id="3.40.50.2000">
    <property type="entry name" value="Glycogen Phosphorylase B"/>
    <property type="match status" value="2"/>
</dbReference>
<dbReference type="SUPFAM" id="SSF53756">
    <property type="entry name" value="UDP-Glycosyltransferase/glycogen phosphorylase"/>
    <property type="match status" value="2"/>
</dbReference>
<protein>
    <recommendedName>
        <fullName evidence="11">Glycogen [starch] synthase</fullName>
        <ecNumber evidence="11">2.4.1.11</ecNumber>
    </recommendedName>
</protein>
<evidence type="ECO:0000256" key="1">
    <source>
        <dbReference type="ARBA" id="ARBA00004964"/>
    </source>
</evidence>
<dbReference type="GeneID" id="109320804"/>
<evidence type="ECO:0000256" key="12">
    <source>
        <dbReference type="SAM" id="MobiDB-lite"/>
    </source>
</evidence>
<reference evidence="13" key="1">
    <citation type="submission" date="2025-08" db="UniProtKB">
        <authorList>
            <consortium name="Ensembl"/>
        </authorList>
    </citation>
    <scope>IDENTIFICATION</scope>
</reference>
<keyword evidence="7 11" id="KW-0320">Glycogen biosynthesis</keyword>
<sequence length="732" mass="83693">MPLARSLSVTSLTGLEDWEDEVDLENVVLFEVAWEVANKVGGIYTVIQTKAKITSDEWGENYFLIGPYMEQNVRTQVELIDPPNPAMRRTIESMNSKGCKVYFGRWLIEGGPYVVLLDITATAWSLDRWKTELWDSCTIGVPWYDREANDAVLFGFLTAWFLGEFTAQCEEKPFIIGHFHEWLSGVGLFLCRIRKLPVATIFTTHATLLGRYLCAGSVDFYNNLQTFNVDKEAGDRQIYHRYCMERAAIHCTHVFTTVSQITAVEAEHLLKRKPDLVTPNGLNVKKFSAMHEFQNLHAQSKARIQEFVRGHFYGHLDFNLDKTLFFFIAGRYEFSNKGADIFLEALARLNYLLRVNGSESTVVAFFIMPARTNNFNVETLKGQAVRKQLWDTANAVKEKFGKKLYESLLVGNLPDMNKMLDKEDFTMMKRAIFATQRHSFPPICTHNMLDDSTDPILNTIRRIGLFNSSADRVKVIFHPEFLSSTSPLLPVDYEEFVRGCHLGVFPSYYEPWGYTPAECTVMGIPSISTNLSGFGCFMEEHIADPSAYGIYILDRRFRSLDDSCTQLTSFLYSFCQQSRRQRIIQRNRTERLSDLLDWKYLGRYYMYARRMALAKAFPDNFTYEPHEPTAAQGFRYPRPASVPPSPSISRHSSPHHSETEEDDERYDEDEEAEKDRQNIKPPATMGPVPDWRKQPKKPSSEASTSSNASTPTLPSSPSDLSSPGSSIIEERN</sequence>
<dbReference type="Pfam" id="PF05693">
    <property type="entry name" value="Glycogen_syn"/>
    <property type="match status" value="1"/>
</dbReference>
<keyword evidence="3" id="KW-0021">Allosteric enzyme</keyword>
<evidence type="ECO:0000256" key="9">
    <source>
        <dbReference type="ARBA" id="ARBA00044021"/>
    </source>
</evidence>
<dbReference type="GO" id="GO:0004373">
    <property type="term" value="F:alpha-1,4-glucan glucosyltransferase (UDP-glucose donor) activity"/>
    <property type="evidence" value="ECO:0007669"/>
    <property type="project" value="UniProtKB-EC"/>
</dbReference>
<dbReference type="Ensembl" id="ENSCPRT00005027778.1">
    <property type="protein sequence ID" value="ENSCPRP00005023793.1"/>
    <property type="gene ID" value="ENSCPRG00005016218.1"/>
</dbReference>
<evidence type="ECO:0000256" key="10">
    <source>
        <dbReference type="ARBA" id="ARBA00047345"/>
    </source>
</evidence>
<evidence type="ECO:0000256" key="2">
    <source>
        <dbReference type="ARBA" id="ARBA00010686"/>
    </source>
</evidence>
<name>A0A7M4FEN7_CROPO</name>
<dbReference type="PANTHER" id="PTHR10176:SF2">
    <property type="entry name" value="GLYCOGEN [STARCH] SYNTHASE, MUSCLE"/>
    <property type="match status" value="1"/>
</dbReference>
<dbReference type="EC" id="2.4.1.11" evidence="11"/>
<comment type="pathway">
    <text evidence="1 11">Glycan biosynthesis; glycogen biosynthesis.</text>
</comment>
<keyword evidence="6 11" id="KW-0808">Transferase</keyword>
<dbReference type="OrthoDB" id="6335297at2759"/>
<dbReference type="GO" id="GO:0005978">
    <property type="term" value="P:glycogen biosynthetic process"/>
    <property type="evidence" value="ECO:0007669"/>
    <property type="project" value="UniProtKB-UniPathway"/>
</dbReference>
<evidence type="ECO:0000313" key="14">
    <source>
        <dbReference type="Proteomes" id="UP000594220"/>
    </source>
</evidence>
<feature type="region of interest" description="Disordered" evidence="12">
    <location>
        <begin position="628"/>
        <end position="732"/>
    </location>
</feature>
<evidence type="ECO:0000256" key="6">
    <source>
        <dbReference type="ARBA" id="ARBA00022679"/>
    </source>
</evidence>
<dbReference type="FunFam" id="3.40.50.2000:FF:000028">
    <property type="entry name" value="Glycogen [starch] synthase"/>
    <property type="match status" value="1"/>
</dbReference>
<evidence type="ECO:0000256" key="8">
    <source>
        <dbReference type="ARBA" id="ARBA00043883"/>
    </source>
</evidence>
<feature type="compositionally biased region" description="Low complexity" evidence="12">
    <location>
        <begin position="700"/>
        <end position="726"/>
    </location>
</feature>
<gene>
    <name evidence="13" type="primary">GYS1</name>
</gene>